<accession>A0ABV2Q7T3</accession>
<keyword evidence="2" id="KW-1185">Reference proteome</keyword>
<organism evidence="1 2">
    <name type="scientific">Ottowia thiooxydans</name>
    <dbReference type="NCBI Taxonomy" id="219182"/>
    <lineage>
        <taxon>Bacteria</taxon>
        <taxon>Pseudomonadati</taxon>
        <taxon>Pseudomonadota</taxon>
        <taxon>Betaproteobacteria</taxon>
        <taxon>Burkholderiales</taxon>
        <taxon>Comamonadaceae</taxon>
        <taxon>Ottowia</taxon>
    </lineage>
</organism>
<proteinExistence type="predicted"/>
<reference evidence="1 2" key="1">
    <citation type="submission" date="2024-06" db="EMBL/GenBank/DDBJ databases">
        <title>Sorghum-associated microbial communities from plants grown in Nebraska, USA.</title>
        <authorList>
            <person name="Schachtman D."/>
        </authorList>
    </citation>
    <scope>NUCLEOTIDE SEQUENCE [LARGE SCALE GENOMIC DNA]</scope>
    <source>
        <strain evidence="1 2">2709</strain>
    </source>
</reference>
<evidence type="ECO:0000313" key="1">
    <source>
        <dbReference type="EMBL" id="MET4576982.1"/>
    </source>
</evidence>
<dbReference type="EMBL" id="JBEPSH010000004">
    <property type="protein sequence ID" value="MET4576982.1"/>
    <property type="molecule type" value="Genomic_DNA"/>
</dbReference>
<comment type="caution">
    <text evidence="1">The sequence shown here is derived from an EMBL/GenBank/DDBJ whole genome shotgun (WGS) entry which is preliminary data.</text>
</comment>
<protein>
    <submittedName>
        <fullName evidence="1">Uncharacterized protein</fullName>
    </submittedName>
</protein>
<sequence length="127" mass="13685">MLFWGMDSETGVNWLLRDALKRCGVELLANVQMPVASNRPSEDPKKALTMGVAVLHIDLLCNNLGRRPGCAPGGAPTSSLLRHRMAGPSLCAPQHVQRGGRPIQAIAALGPPIGSRCDYVDQTFNRQ</sequence>
<dbReference type="Proteomes" id="UP001549320">
    <property type="component" value="Unassembled WGS sequence"/>
</dbReference>
<name>A0ABV2Q7T3_9BURK</name>
<evidence type="ECO:0000313" key="2">
    <source>
        <dbReference type="Proteomes" id="UP001549320"/>
    </source>
</evidence>
<gene>
    <name evidence="1" type="ORF">ABIE13_002093</name>
</gene>